<feature type="transmembrane region" description="Helical" evidence="8">
    <location>
        <begin position="42"/>
        <end position="62"/>
    </location>
</feature>
<feature type="transmembrane region" description="Helical" evidence="8">
    <location>
        <begin position="284"/>
        <end position="302"/>
    </location>
</feature>
<dbReference type="GO" id="GO:0044038">
    <property type="term" value="P:cell wall macromolecule biosynthetic process"/>
    <property type="evidence" value="ECO:0007669"/>
    <property type="project" value="TreeGrafter"/>
</dbReference>
<dbReference type="InterPro" id="IPR018480">
    <property type="entry name" value="PNAcMuramoyl-5peptid_Trfase_CS"/>
</dbReference>
<feature type="transmembrane region" description="Helical" evidence="8">
    <location>
        <begin position="204"/>
        <end position="226"/>
    </location>
</feature>
<feature type="transmembrane region" description="Helical" evidence="8">
    <location>
        <begin position="97"/>
        <end position="118"/>
    </location>
</feature>
<feature type="binding site" evidence="7">
    <location>
        <position position="208"/>
    </location>
    <ligand>
        <name>Mg(2+)</name>
        <dbReference type="ChEBI" id="CHEBI:18420"/>
    </ligand>
</feature>
<feature type="transmembrane region" description="Helical" evidence="8">
    <location>
        <begin position="162"/>
        <end position="192"/>
    </location>
</feature>
<evidence type="ECO:0000256" key="3">
    <source>
        <dbReference type="ARBA" id="ARBA00022679"/>
    </source>
</evidence>
<dbReference type="GO" id="GO:0005886">
    <property type="term" value="C:plasma membrane"/>
    <property type="evidence" value="ECO:0007669"/>
    <property type="project" value="UniProtKB-SubCell"/>
</dbReference>
<keyword evidence="2" id="KW-1003">Cell membrane</keyword>
<dbReference type="InterPro" id="IPR000715">
    <property type="entry name" value="Glycosyl_transferase_4"/>
</dbReference>
<reference evidence="9 10" key="1">
    <citation type="journal article" date="2014" name="Antonie Van Leeuwenhoek">
        <title>Fictibacillus enclensis sp. nov., isolated from marine sediment.</title>
        <authorList>
            <person name="Dastager S.G."/>
            <person name="Mawlankar R."/>
            <person name="Srinivasan K."/>
            <person name="Tang S.K."/>
            <person name="Lee J.C."/>
            <person name="Ramana V.V."/>
            <person name="Shouche Y.S."/>
        </authorList>
    </citation>
    <scope>NUCLEOTIDE SEQUENCE [LARGE SCALE GENOMIC DNA]</scope>
    <source>
        <strain evidence="9 10">NIO-1003</strain>
    </source>
</reference>
<dbReference type="EMBL" id="LNQN01000002">
    <property type="protein sequence ID" value="KSU83065.1"/>
    <property type="molecule type" value="Genomic_DNA"/>
</dbReference>
<dbReference type="AlphaFoldDB" id="A0A0V8J7U3"/>
<dbReference type="PANTHER" id="PTHR22926">
    <property type="entry name" value="PHOSPHO-N-ACETYLMURAMOYL-PENTAPEPTIDE-TRANSFERASE"/>
    <property type="match status" value="1"/>
</dbReference>
<evidence type="ECO:0000313" key="10">
    <source>
        <dbReference type="Proteomes" id="UP000054099"/>
    </source>
</evidence>
<feature type="transmembrane region" description="Helical" evidence="8">
    <location>
        <begin position="130"/>
        <end position="150"/>
    </location>
</feature>
<evidence type="ECO:0000256" key="4">
    <source>
        <dbReference type="ARBA" id="ARBA00022692"/>
    </source>
</evidence>
<evidence type="ECO:0000256" key="5">
    <source>
        <dbReference type="ARBA" id="ARBA00022989"/>
    </source>
</evidence>
<feature type="transmembrane region" description="Helical" evidence="8">
    <location>
        <begin position="69"/>
        <end position="85"/>
    </location>
</feature>
<dbReference type="Proteomes" id="UP000054099">
    <property type="component" value="Unassembled WGS sequence"/>
</dbReference>
<organism evidence="9 10">
    <name type="scientific">Fictibacillus enclensis</name>
    <dbReference type="NCBI Taxonomy" id="1017270"/>
    <lineage>
        <taxon>Bacteria</taxon>
        <taxon>Bacillati</taxon>
        <taxon>Bacillota</taxon>
        <taxon>Bacilli</taxon>
        <taxon>Bacillales</taxon>
        <taxon>Fictibacillaceae</taxon>
        <taxon>Fictibacillus</taxon>
    </lineage>
</organism>
<evidence type="ECO:0000256" key="2">
    <source>
        <dbReference type="ARBA" id="ARBA00022475"/>
    </source>
</evidence>
<dbReference type="GO" id="GO:0009103">
    <property type="term" value="P:lipopolysaccharide biosynthetic process"/>
    <property type="evidence" value="ECO:0007669"/>
    <property type="project" value="TreeGrafter"/>
</dbReference>
<comment type="subcellular location">
    <subcellularLocation>
        <location evidence="1">Cell membrane</location>
        <topology evidence="1">Multi-pass membrane protein</topology>
    </subcellularLocation>
</comment>
<feature type="transmembrane region" description="Helical" evidence="8">
    <location>
        <begin position="232"/>
        <end position="253"/>
    </location>
</feature>
<dbReference type="GO" id="GO:0016780">
    <property type="term" value="F:phosphotransferase activity, for other substituted phosphate groups"/>
    <property type="evidence" value="ECO:0007669"/>
    <property type="project" value="InterPro"/>
</dbReference>
<proteinExistence type="predicted"/>
<evidence type="ECO:0000256" key="7">
    <source>
        <dbReference type="PIRSR" id="PIRSR600715-1"/>
    </source>
</evidence>
<dbReference type="Pfam" id="PF00953">
    <property type="entry name" value="Glycos_transf_4"/>
    <property type="match status" value="1"/>
</dbReference>
<gene>
    <name evidence="9" type="ORF">AS030_10775</name>
</gene>
<evidence type="ECO:0000256" key="1">
    <source>
        <dbReference type="ARBA" id="ARBA00004651"/>
    </source>
</evidence>
<evidence type="ECO:0000256" key="6">
    <source>
        <dbReference type="ARBA" id="ARBA00023136"/>
    </source>
</evidence>
<comment type="caution">
    <text evidence="9">The sequence shown here is derived from an EMBL/GenBank/DDBJ whole genome shotgun (WGS) entry which is preliminary data.</text>
</comment>
<dbReference type="PANTHER" id="PTHR22926:SF3">
    <property type="entry name" value="UNDECAPRENYL-PHOSPHATE ALPHA-N-ACETYLGLUCOSAMINYL 1-PHOSPHATE TRANSFERASE"/>
    <property type="match status" value="1"/>
</dbReference>
<protein>
    <submittedName>
        <fullName evidence="9">UDP-phosphate N-acetylglucosaminyl 1-phosphate transferase</fullName>
    </submittedName>
</protein>
<keyword evidence="4 8" id="KW-0812">Transmembrane</keyword>
<dbReference type="RefSeq" id="WP_061971825.1">
    <property type="nucleotide sequence ID" value="NZ_FMAV01000002.1"/>
</dbReference>
<comment type="cofactor">
    <cofactor evidence="7">
        <name>Mg(2+)</name>
        <dbReference type="ChEBI" id="CHEBI:18420"/>
    </cofactor>
</comment>
<evidence type="ECO:0000256" key="8">
    <source>
        <dbReference type="SAM" id="Phobius"/>
    </source>
</evidence>
<keyword evidence="10" id="KW-1185">Reference proteome</keyword>
<dbReference type="CDD" id="cd06853">
    <property type="entry name" value="GT_WecA_like"/>
    <property type="match status" value="1"/>
</dbReference>
<sequence length="347" mass="37630">MLILTLLICFLASFSLTPLIKKLALAVGAVDRPSERKVHATVMARLGGLAIFISFILGILIAHPPNKTVWPIVLGASVIILTGFLDDKFELSPKLKLLGQIAAALVIVFMGDIQVNFINLPFNGRLELEWLSVPVTVIWILAITNSINLIDGLDGLAAGVSSIVLITISIMAMIMGDAFVLMIASVTLFSTLGFLFHNFYPAKIFMGDTGALFLGFIIAVVSLLGFKNVTMFSLVVPVIILGVPISDTIFAIIRRIVHKQPISLADKSHLHHCLLRFGFSHQKTVLIIYAMSSVFGLAAIIFSTSTLWGSMIILALLTIGIELVVESIGLVSQNYKPVLNAIKRPQK</sequence>
<keyword evidence="6 8" id="KW-0472">Membrane</keyword>
<name>A0A0V8J7U3_9BACL</name>
<evidence type="ECO:0000313" key="9">
    <source>
        <dbReference type="EMBL" id="KSU83065.1"/>
    </source>
</evidence>
<dbReference type="GO" id="GO:0071555">
    <property type="term" value="P:cell wall organization"/>
    <property type="evidence" value="ECO:0007669"/>
    <property type="project" value="TreeGrafter"/>
</dbReference>
<dbReference type="OrthoDB" id="9783652at2"/>
<accession>A0A0V8J7U3</accession>
<feature type="binding site" evidence="7">
    <location>
        <position position="148"/>
    </location>
    <ligand>
        <name>Mg(2+)</name>
        <dbReference type="ChEBI" id="CHEBI:18420"/>
    </ligand>
</feature>
<dbReference type="PROSITE" id="PS01348">
    <property type="entry name" value="MRAY_2"/>
    <property type="match status" value="1"/>
</dbReference>
<keyword evidence="7" id="KW-0479">Metal-binding</keyword>
<feature type="transmembrane region" description="Helical" evidence="8">
    <location>
        <begin position="308"/>
        <end position="331"/>
    </location>
</feature>
<keyword evidence="3 9" id="KW-0808">Transferase</keyword>
<keyword evidence="5 8" id="KW-1133">Transmembrane helix</keyword>
<dbReference type="GO" id="GO:0046872">
    <property type="term" value="F:metal ion binding"/>
    <property type="evidence" value="ECO:0007669"/>
    <property type="project" value="UniProtKB-KW"/>
</dbReference>
<keyword evidence="7" id="KW-0460">Magnesium</keyword>